<organism evidence="1 2">
    <name type="scientific">Stenotrophomonas beteli</name>
    <dbReference type="NCBI Taxonomy" id="3384461"/>
    <lineage>
        <taxon>Bacteria</taxon>
        <taxon>Pseudomonadati</taxon>
        <taxon>Pseudomonadota</taxon>
        <taxon>Gammaproteobacteria</taxon>
        <taxon>Lysobacterales</taxon>
        <taxon>Lysobacteraceae</taxon>
        <taxon>Stenotrophomonas</taxon>
        <taxon>Stenotrophomonas maltophilia group</taxon>
    </lineage>
</organism>
<evidence type="ECO:0000313" key="2">
    <source>
        <dbReference type="Proteomes" id="UP000051757"/>
    </source>
</evidence>
<name>A0A0R0B5N0_9GAMM</name>
<dbReference type="Gene3D" id="1.20.910.10">
    <property type="entry name" value="Heme oxygenase-like"/>
    <property type="match status" value="1"/>
</dbReference>
<gene>
    <name evidence="1" type="ORF">ARC23_05525</name>
</gene>
<evidence type="ECO:0000313" key="1">
    <source>
        <dbReference type="EMBL" id="KRG52591.1"/>
    </source>
</evidence>
<proteinExistence type="predicted"/>
<dbReference type="GO" id="GO:0004392">
    <property type="term" value="F:heme oxygenase (decyclizing) activity"/>
    <property type="evidence" value="ECO:0007669"/>
    <property type="project" value="InterPro"/>
</dbReference>
<dbReference type="GO" id="GO:0006788">
    <property type="term" value="P:heme oxidation"/>
    <property type="evidence" value="ECO:0007669"/>
    <property type="project" value="InterPro"/>
</dbReference>
<accession>A0A0R0B5N0</accession>
<sequence>MLKAQARDVHDGLDQHLLKQRIFASCERYLRFLCVQWHFHEAVASLDRSADTAAGRLQLIMHDLADLGERPPTPHAWRPSLHVASPSAALGWHYVAEGSTLGAAILLKAAAALDLHGHYGARHLAPSPLGVAGYWTRIRGQLDAVALDRTGQLLACAGASDAFQFLRRCVDEEFSFE</sequence>
<dbReference type="InterPro" id="IPR016053">
    <property type="entry name" value="Haem_Oase-like"/>
</dbReference>
<evidence type="ECO:0008006" key="3">
    <source>
        <dbReference type="Google" id="ProtNLM"/>
    </source>
</evidence>
<dbReference type="Pfam" id="PF01126">
    <property type="entry name" value="Heme_oxygenase"/>
    <property type="match status" value="1"/>
</dbReference>
<dbReference type="CDD" id="cd19166">
    <property type="entry name" value="HemeO-bac"/>
    <property type="match status" value="1"/>
</dbReference>
<dbReference type="InterPro" id="IPR016084">
    <property type="entry name" value="Haem_Oase-like_multi-hlx"/>
</dbReference>
<dbReference type="OrthoDB" id="9149607at2"/>
<dbReference type="SUPFAM" id="SSF48613">
    <property type="entry name" value="Heme oxygenase-like"/>
    <property type="match status" value="1"/>
</dbReference>
<keyword evidence="2" id="KW-1185">Reference proteome</keyword>
<protein>
    <recommendedName>
        <fullName evidence="3">Heme oxygenase</fullName>
    </recommendedName>
</protein>
<dbReference type="Proteomes" id="UP000051757">
    <property type="component" value="Unassembled WGS sequence"/>
</dbReference>
<reference evidence="1 2" key="1">
    <citation type="journal article" date="2016" name="Front. Microbiol.">
        <title>Genome Sequence of Type Strains of Genus Stenotrophomonas.</title>
        <authorList>
            <person name="Patil P.P."/>
            <person name="Midha S."/>
            <person name="Kumar S."/>
            <person name="Patil P.B."/>
        </authorList>
    </citation>
    <scope>NUCLEOTIDE SEQUENCE [LARGE SCALE GENOMIC DNA]</scope>
    <source>
        <strain evidence="1 2">LMG 978</strain>
    </source>
</reference>
<comment type="caution">
    <text evidence="1">The sequence shown here is derived from an EMBL/GenBank/DDBJ whole genome shotgun (WGS) entry which is preliminary data.</text>
</comment>
<dbReference type="EMBL" id="LLXV01000014">
    <property type="protein sequence ID" value="KRG52591.1"/>
    <property type="molecule type" value="Genomic_DNA"/>
</dbReference>
<dbReference type="AlphaFoldDB" id="A0A0R0B5N0"/>